<dbReference type="PANTHER" id="PTHR34613">
    <property type="entry name" value="SLL0800 PROTEIN"/>
    <property type="match status" value="1"/>
</dbReference>
<evidence type="ECO:0000313" key="1">
    <source>
        <dbReference type="EMBL" id="HGU32329.1"/>
    </source>
</evidence>
<reference evidence="1" key="1">
    <citation type="journal article" date="2020" name="mSystems">
        <title>Genome- and Community-Level Interaction Insights into Carbon Utilization and Element Cycling Functions of Hydrothermarchaeota in Hydrothermal Sediment.</title>
        <authorList>
            <person name="Zhou Z."/>
            <person name="Liu Y."/>
            <person name="Xu W."/>
            <person name="Pan J."/>
            <person name="Luo Z.H."/>
            <person name="Li M."/>
        </authorList>
    </citation>
    <scope>NUCLEOTIDE SEQUENCE [LARGE SCALE GENOMIC DNA]</scope>
    <source>
        <strain evidence="1">SpSt-477</strain>
    </source>
</reference>
<dbReference type="EMBL" id="DSUH01000129">
    <property type="protein sequence ID" value="HGU32329.1"/>
    <property type="molecule type" value="Genomic_DNA"/>
</dbReference>
<organism evidence="1">
    <name type="scientific">Desulfatirhabdium butyrativorans</name>
    <dbReference type="NCBI Taxonomy" id="340467"/>
    <lineage>
        <taxon>Bacteria</taxon>
        <taxon>Pseudomonadati</taxon>
        <taxon>Thermodesulfobacteriota</taxon>
        <taxon>Desulfobacteria</taxon>
        <taxon>Desulfobacterales</taxon>
        <taxon>Desulfatirhabdiaceae</taxon>
        <taxon>Desulfatirhabdium</taxon>
    </lineage>
</organism>
<proteinExistence type="predicted"/>
<gene>
    <name evidence="1" type="ORF">ENS29_05680</name>
</gene>
<comment type="caution">
    <text evidence="1">The sequence shown here is derived from an EMBL/GenBank/DDBJ whole genome shotgun (WGS) entry which is preliminary data.</text>
</comment>
<accession>A0A7C4RHZ7</accession>
<name>A0A7C4RHZ7_9BACT</name>
<dbReference type="AlphaFoldDB" id="A0A7C4RHZ7"/>
<dbReference type="PANTHER" id="PTHR34613:SF1">
    <property type="entry name" value="SLL6017 PROTEIN"/>
    <property type="match status" value="1"/>
</dbReference>
<sequence>MYYDVAEKLLMQKAREAILKHLLGIPVSRSILIEELPQETVSARLSDYTLRIHHEDGEPCILLLEFKSRWEKHAGLQVLEYRVRYKKRYNLPILSYILLLTPSNAATDVYEDEEVRFSYRLVKLYEIDASRIMEENLTTLMPFVPLMKDGKRYILEAEDRIYQSEMNRIDKADMITCMAILSGLVSREIPHEIINRRRDLMIESVAYDILKDEGYRDGWEKGLEKGIKKGIEKGIEKGFERSIRKMLLKGFKPEDISQILDVDIDRVLRLADVSAPSVSE</sequence>
<protein>
    <recommendedName>
        <fullName evidence="2">Rpn family recombination-promoting nuclease/putative transposase</fullName>
    </recommendedName>
</protein>
<evidence type="ECO:0008006" key="2">
    <source>
        <dbReference type="Google" id="ProtNLM"/>
    </source>
</evidence>